<proteinExistence type="predicted"/>
<reference evidence="2" key="2">
    <citation type="submission" date="2022-06" db="UniProtKB">
        <authorList>
            <consortium name="EnsemblPlants"/>
        </authorList>
    </citation>
    <scope>IDENTIFICATION</scope>
</reference>
<organism evidence="2 3">
    <name type="scientific">Triticum urartu</name>
    <name type="common">Red wild einkorn</name>
    <name type="synonym">Crithodium urartu</name>
    <dbReference type="NCBI Taxonomy" id="4572"/>
    <lineage>
        <taxon>Eukaryota</taxon>
        <taxon>Viridiplantae</taxon>
        <taxon>Streptophyta</taxon>
        <taxon>Embryophyta</taxon>
        <taxon>Tracheophyta</taxon>
        <taxon>Spermatophyta</taxon>
        <taxon>Magnoliopsida</taxon>
        <taxon>Liliopsida</taxon>
        <taxon>Poales</taxon>
        <taxon>Poaceae</taxon>
        <taxon>BOP clade</taxon>
        <taxon>Pooideae</taxon>
        <taxon>Triticodae</taxon>
        <taxon>Triticeae</taxon>
        <taxon>Triticinae</taxon>
        <taxon>Triticum</taxon>
    </lineage>
</organism>
<accession>A0A8R7RFU0</accession>
<name>A0A8R7RFU0_TRIUA</name>
<feature type="domain" description="Integrase catalytic" evidence="1">
    <location>
        <begin position="1"/>
        <end position="124"/>
    </location>
</feature>
<evidence type="ECO:0000259" key="1">
    <source>
        <dbReference type="PROSITE" id="PS50994"/>
    </source>
</evidence>
<dbReference type="Proteomes" id="UP000015106">
    <property type="component" value="Unassembled WGS sequence"/>
</dbReference>
<dbReference type="PROSITE" id="PS50994">
    <property type="entry name" value="INTEGRASE"/>
    <property type="match status" value="1"/>
</dbReference>
<dbReference type="Gramene" id="TuG1812S0002637000.01.T01">
    <property type="protein sequence ID" value="TuG1812S0002637000.01.T01"/>
    <property type="gene ID" value="TuG1812S0002637000.01"/>
</dbReference>
<dbReference type="GO" id="GO:0015074">
    <property type="term" value="P:DNA integration"/>
    <property type="evidence" value="ECO:0007669"/>
    <property type="project" value="InterPro"/>
</dbReference>
<sequence>MLISPLKHPFTALHVAKAYMDYVFKLHGSPDALVSDHDRIFTSKIWKELCRLSHTTLNISSARHPQTDGTSERVNQCMEIYLRRFVHNCPKRWKERLSLAEFWYNTSYHSTLKTTPFEVLYGHLWKSRLSAFSLSSVEVTAVGLLAPSELRRPSVAVGLGNDEVPVLLVEASTGGSDRFGFGENRCPFAIVPSERCPVISIFSSRNSSIASSFNLASATTVSKSWGRCNITATLMSLCKPSKSWVVKNKGSQEL</sequence>
<dbReference type="AlphaFoldDB" id="A0A8R7RFU0"/>
<dbReference type="PANTHER" id="PTHR37984:SF15">
    <property type="entry name" value="INTEGRASE CATALYTIC DOMAIN-CONTAINING PROTEIN"/>
    <property type="match status" value="1"/>
</dbReference>
<evidence type="ECO:0000313" key="2">
    <source>
        <dbReference type="EnsemblPlants" id="TuG1812S0002637000.01.T01"/>
    </source>
</evidence>
<dbReference type="InterPro" id="IPR012337">
    <property type="entry name" value="RNaseH-like_sf"/>
</dbReference>
<dbReference type="SUPFAM" id="SSF53098">
    <property type="entry name" value="Ribonuclease H-like"/>
    <property type="match status" value="1"/>
</dbReference>
<evidence type="ECO:0000313" key="3">
    <source>
        <dbReference type="Proteomes" id="UP000015106"/>
    </source>
</evidence>
<dbReference type="Gene3D" id="3.30.420.10">
    <property type="entry name" value="Ribonuclease H-like superfamily/Ribonuclease H"/>
    <property type="match status" value="1"/>
</dbReference>
<dbReference type="EnsemblPlants" id="TuG1812S0002637000.01.T01">
    <property type="protein sequence ID" value="TuG1812S0002637000.01.T01"/>
    <property type="gene ID" value="TuG1812S0002637000.01"/>
</dbReference>
<dbReference type="InterPro" id="IPR050951">
    <property type="entry name" value="Retrovirus_Pol_polyprotein"/>
</dbReference>
<dbReference type="GO" id="GO:0003676">
    <property type="term" value="F:nucleic acid binding"/>
    <property type="evidence" value="ECO:0007669"/>
    <property type="project" value="InterPro"/>
</dbReference>
<keyword evidence="3" id="KW-1185">Reference proteome</keyword>
<protein>
    <recommendedName>
        <fullName evidence="1">Integrase catalytic domain-containing protein</fullName>
    </recommendedName>
</protein>
<dbReference type="InterPro" id="IPR001584">
    <property type="entry name" value="Integrase_cat-core"/>
</dbReference>
<reference evidence="3" key="1">
    <citation type="journal article" date="2013" name="Nature">
        <title>Draft genome of the wheat A-genome progenitor Triticum urartu.</title>
        <authorList>
            <person name="Ling H.Q."/>
            <person name="Zhao S."/>
            <person name="Liu D."/>
            <person name="Wang J."/>
            <person name="Sun H."/>
            <person name="Zhang C."/>
            <person name="Fan H."/>
            <person name="Li D."/>
            <person name="Dong L."/>
            <person name="Tao Y."/>
            <person name="Gao C."/>
            <person name="Wu H."/>
            <person name="Li Y."/>
            <person name="Cui Y."/>
            <person name="Guo X."/>
            <person name="Zheng S."/>
            <person name="Wang B."/>
            <person name="Yu K."/>
            <person name="Liang Q."/>
            <person name="Yang W."/>
            <person name="Lou X."/>
            <person name="Chen J."/>
            <person name="Feng M."/>
            <person name="Jian J."/>
            <person name="Zhang X."/>
            <person name="Luo G."/>
            <person name="Jiang Y."/>
            <person name="Liu J."/>
            <person name="Wang Z."/>
            <person name="Sha Y."/>
            <person name="Zhang B."/>
            <person name="Wu H."/>
            <person name="Tang D."/>
            <person name="Shen Q."/>
            <person name="Xue P."/>
            <person name="Zou S."/>
            <person name="Wang X."/>
            <person name="Liu X."/>
            <person name="Wang F."/>
            <person name="Yang Y."/>
            <person name="An X."/>
            <person name="Dong Z."/>
            <person name="Zhang K."/>
            <person name="Zhang X."/>
            <person name="Luo M.C."/>
            <person name="Dvorak J."/>
            <person name="Tong Y."/>
            <person name="Wang J."/>
            <person name="Yang H."/>
            <person name="Li Z."/>
            <person name="Wang D."/>
            <person name="Zhang A."/>
            <person name="Wang J."/>
        </authorList>
    </citation>
    <scope>NUCLEOTIDE SEQUENCE</scope>
    <source>
        <strain evidence="3">cv. G1812</strain>
    </source>
</reference>
<dbReference type="PANTHER" id="PTHR37984">
    <property type="entry name" value="PROTEIN CBG26694"/>
    <property type="match status" value="1"/>
</dbReference>
<dbReference type="InterPro" id="IPR036397">
    <property type="entry name" value="RNaseH_sf"/>
</dbReference>